<dbReference type="EMBL" id="FNPI01000008">
    <property type="protein sequence ID" value="SDZ22496.1"/>
    <property type="molecule type" value="Genomic_DNA"/>
</dbReference>
<dbReference type="AlphaFoldDB" id="A0A1H3RA36"/>
<dbReference type="Proteomes" id="UP000198935">
    <property type="component" value="Unassembled WGS sequence"/>
</dbReference>
<evidence type="ECO:0000313" key="1">
    <source>
        <dbReference type="EMBL" id="SDZ22496.1"/>
    </source>
</evidence>
<name>A0A1H3RA36_9BACI</name>
<dbReference type="STRING" id="1503961.SAMN05421736_1089"/>
<reference evidence="2" key="1">
    <citation type="submission" date="2016-10" db="EMBL/GenBank/DDBJ databases">
        <authorList>
            <person name="Varghese N."/>
            <person name="Submissions S."/>
        </authorList>
    </citation>
    <scope>NUCLEOTIDE SEQUENCE [LARGE SCALE GENOMIC DNA]</scope>
    <source>
        <strain evidence="2">SP</strain>
    </source>
</reference>
<proteinExistence type="predicted"/>
<evidence type="ECO:0000313" key="2">
    <source>
        <dbReference type="Proteomes" id="UP000198935"/>
    </source>
</evidence>
<accession>A0A1H3RA36</accession>
<keyword evidence="2" id="KW-1185">Reference proteome</keyword>
<protein>
    <submittedName>
        <fullName evidence="1">Uncharacterized protein</fullName>
    </submittedName>
</protein>
<sequence length="144" mass="16609">MPSRAMALGSISVQYWLRKRQGAKPLHVFKSPIGVVFSYRACSDEQSYDAFPIELSRRIVIEAVLAEEETSTKQWVEPMHSFQADCEWFSWSQDDDISPLPIGRGQHLGGIGSHRAEPLPFLNRLLSFWILTQPHCYRERETRC</sequence>
<gene>
    <name evidence="1" type="ORF">SAMN05421736_1089</name>
</gene>
<organism evidence="1 2">
    <name type="scientific">Evansella caseinilytica</name>
    <dbReference type="NCBI Taxonomy" id="1503961"/>
    <lineage>
        <taxon>Bacteria</taxon>
        <taxon>Bacillati</taxon>
        <taxon>Bacillota</taxon>
        <taxon>Bacilli</taxon>
        <taxon>Bacillales</taxon>
        <taxon>Bacillaceae</taxon>
        <taxon>Evansella</taxon>
    </lineage>
</organism>